<dbReference type="RefSeq" id="WP_015193798.1">
    <property type="nucleotide sequence ID" value="NC_019748.1"/>
</dbReference>
<keyword evidence="3" id="KW-1185">Reference proteome</keyword>
<dbReference type="HOGENOM" id="CLU_1048555_0_0_3"/>
<protein>
    <recommendedName>
        <fullName evidence="1">HepT-like domain-containing protein</fullName>
    </recommendedName>
</protein>
<feature type="domain" description="HepT-like" evidence="1">
    <location>
        <begin position="155"/>
        <end position="263"/>
    </location>
</feature>
<dbReference type="KEGG" id="scs:Sta7437_2599"/>
<name>K9XU56_STAC7</name>
<evidence type="ECO:0000259" key="1">
    <source>
        <dbReference type="Pfam" id="PF20797"/>
    </source>
</evidence>
<dbReference type="InterPro" id="IPR048769">
    <property type="entry name" value="HepT-like_dom"/>
</dbReference>
<evidence type="ECO:0000313" key="3">
    <source>
        <dbReference type="Proteomes" id="UP000010473"/>
    </source>
</evidence>
<dbReference type="Gene3D" id="3.30.460.10">
    <property type="entry name" value="Beta Polymerase, domain 2"/>
    <property type="match status" value="1"/>
</dbReference>
<dbReference type="Pfam" id="PF20797">
    <property type="entry name" value="HepT-like_2"/>
    <property type="match status" value="1"/>
</dbReference>
<evidence type="ECO:0000313" key="2">
    <source>
        <dbReference type="EMBL" id="AFZ36130.1"/>
    </source>
</evidence>
<reference evidence="3" key="1">
    <citation type="journal article" date="2013" name="Proc. Natl. Acad. Sci. U.S.A.">
        <title>Improving the coverage of the cyanobacterial phylum using diversity-driven genome sequencing.</title>
        <authorList>
            <person name="Shih P.M."/>
            <person name="Wu D."/>
            <person name="Latifi A."/>
            <person name="Axen S.D."/>
            <person name="Fewer D.P."/>
            <person name="Talla E."/>
            <person name="Calteau A."/>
            <person name="Cai F."/>
            <person name="Tandeau de Marsac N."/>
            <person name="Rippka R."/>
            <person name="Herdman M."/>
            <person name="Sivonen K."/>
            <person name="Coursin T."/>
            <person name="Laurent T."/>
            <person name="Goodwin L."/>
            <person name="Nolan M."/>
            <person name="Davenport K.W."/>
            <person name="Han C.S."/>
            <person name="Rubin E.M."/>
            <person name="Eisen J.A."/>
            <person name="Woyke T."/>
            <person name="Gugger M."/>
            <person name="Kerfeld C.A."/>
        </authorList>
    </citation>
    <scope>NUCLEOTIDE SEQUENCE [LARGE SCALE GENOMIC DNA]</scope>
    <source>
        <strain evidence="3">ATCC 29371 / PCC 7437</strain>
    </source>
</reference>
<dbReference type="Proteomes" id="UP000010473">
    <property type="component" value="Chromosome"/>
</dbReference>
<dbReference type="OrthoDB" id="9792853at2"/>
<accession>K9XU56</accession>
<gene>
    <name evidence="2" type="ordered locus">Sta7437_2599</name>
</gene>
<dbReference type="CDD" id="cd05403">
    <property type="entry name" value="NT_KNTase_like"/>
    <property type="match status" value="1"/>
</dbReference>
<sequence length="273" mass="31351">MSVSLGLSSKSKIELEQRRQEALCTAERCMQLLRNDFGATEIILCGSLAGESPWHWHSDIDIAVRGMSKDAVWDAYSAIEDFVPHWLKVDLIPLEFAPSYLVHRILKKIPMPDNKYLALKTRIEDELKSLENTIQTITDLLNQKDTIPQVALIPALASYIADFYSGCERISERVVVYLDGGLPTSKDWHFELLKQIAEPGGSNRPPLWSGALLLELDEYRKFRHLERHIYKIELKPERVIALAENVKPVFDKIKSAVARFYQWLEQQAEQDFN</sequence>
<organism evidence="2 3">
    <name type="scientific">Stanieria cyanosphaera (strain ATCC 29371 / PCC 7437)</name>
    <dbReference type="NCBI Taxonomy" id="111780"/>
    <lineage>
        <taxon>Bacteria</taxon>
        <taxon>Bacillati</taxon>
        <taxon>Cyanobacteriota</taxon>
        <taxon>Cyanophyceae</taxon>
        <taxon>Pleurocapsales</taxon>
        <taxon>Dermocarpellaceae</taxon>
        <taxon>Stanieria</taxon>
    </lineage>
</organism>
<dbReference type="STRING" id="111780.Sta7437_2599"/>
<dbReference type="AlphaFoldDB" id="K9XU56"/>
<dbReference type="PATRIC" id="fig|111780.3.peg.2703"/>
<dbReference type="SUPFAM" id="SSF81301">
    <property type="entry name" value="Nucleotidyltransferase"/>
    <property type="match status" value="1"/>
</dbReference>
<proteinExistence type="predicted"/>
<dbReference type="InterPro" id="IPR043519">
    <property type="entry name" value="NT_sf"/>
</dbReference>
<dbReference type="EMBL" id="CP003653">
    <property type="protein sequence ID" value="AFZ36130.1"/>
    <property type="molecule type" value="Genomic_DNA"/>
</dbReference>
<dbReference type="eggNOG" id="COG1669">
    <property type="taxonomic scope" value="Bacteria"/>
</dbReference>